<keyword evidence="7" id="KW-1185">Reference proteome</keyword>
<keyword evidence="4 5" id="KW-0472">Membrane</keyword>
<evidence type="ECO:0000256" key="3">
    <source>
        <dbReference type="ARBA" id="ARBA00022989"/>
    </source>
</evidence>
<dbReference type="EMBL" id="WHLY01000002">
    <property type="protein sequence ID" value="MPR32458.1"/>
    <property type="molecule type" value="Genomic_DNA"/>
</dbReference>
<dbReference type="AlphaFoldDB" id="A0A7C9BA47"/>
<feature type="transmembrane region" description="Helical" evidence="5">
    <location>
        <begin position="113"/>
        <end position="141"/>
    </location>
</feature>
<evidence type="ECO:0000313" key="6">
    <source>
        <dbReference type="EMBL" id="MPR32458.1"/>
    </source>
</evidence>
<keyword evidence="2 5" id="KW-0812">Transmembrane</keyword>
<organism evidence="6 7">
    <name type="scientific">Salmonirosea aquatica</name>
    <dbReference type="NCBI Taxonomy" id="2654236"/>
    <lineage>
        <taxon>Bacteria</taxon>
        <taxon>Pseudomonadati</taxon>
        <taxon>Bacteroidota</taxon>
        <taxon>Cytophagia</taxon>
        <taxon>Cytophagales</taxon>
        <taxon>Spirosomataceae</taxon>
        <taxon>Salmonirosea</taxon>
    </lineage>
</organism>
<proteinExistence type="predicted"/>
<protein>
    <submittedName>
        <fullName evidence="6">DUF4870 domain-containing protein</fullName>
    </submittedName>
</protein>
<dbReference type="Pfam" id="PF09685">
    <property type="entry name" value="MamF_MmsF"/>
    <property type="match status" value="1"/>
</dbReference>
<gene>
    <name evidence="6" type="ORF">GBK04_03625</name>
</gene>
<evidence type="ECO:0000256" key="5">
    <source>
        <dbReference type="SAM" id="Phobius"/>
    </source>
</evidence>
<reference evidence="6 7" key="1">
    <citation type="submission" date="2019-10" db="EMBL/GenBank/DDBJ databases">
        <title>Draft Genome Sequence of Cytophagaceae sp. SJW1-29.</title>
        <authorList>
            <person name="Choi A."/>
        </authorList>
    </citation>
    <scope>NUCLEOTIDE SEQUENCE [LARGE SCALE GENOMIC DNA]</scope>
    <source>
        <strain evidence="6 7">SJW1-29</strain>
    </source>
</reference>
<feature type="transmembrane region" description="Helical" evidence="5">
    <location>
        <begin position="75"/>
        <end position="101"/>
    </location>
</feature>
<comment type="caution">
    <text evidence="6">The sequence shown here is derived from an EMBL/GenBank/DDBJ whole genome shotgun (WGS) entry which is preliminary data.</text>
</comment>
<feature type="transmembrane region" description="Helical" evidence="5">
    <location>
        <begin position="29"/>
        <end position="54"/>
    </location>
</feature>
<evidence type="ECO:0000256" key="4">
    <source>
        <dbReference type="ARBA" id="ARBA00023136"/>
    </source>
</evidence>
<evidence type="ECO:0000256" key="2">
    <source>
        <dbReference type="ARBA" id="ARBA00022692"/>
    </source>
</evidence>
<evidence type="ECO:0000313" key="7">
    <source>
        <dbReference type="Proteomes" id="UP000479293"/>
    </source>
</evidence>
<dbReference type="InterPro" id="IPR019109">
    <property type="entry name" value="MamF_MmsF"/>
</dbReference>
<sequence length="163" mass="17396">MEDQNFTPSYPSEITAGQRSAGMWMHLGALLASFANMLVPIPFLALIVILVLYNTQKGKSSFVDEHGKESLNFQITLAVVGVVILLFMLFAFGSSILSLIIGGVSDNETSTDVGIMGMVGSGLVVGLVFFAIGIFSLVVMITGSVRANGGKAYRYPLSLRLVK</sequence>
<comment type="subcellular location">
    <subcellularLocation>
        <location evidence="1">Membrane</location>
        <topology evidence="1">Multi-pass membrane protein</topology>
    </subcellularLocation>
</comment>
<evidence type="ECO:0000256" key="1">
    <source>
        <dbReference type="ARBA" id="ARBA00004141"/>
    </source>
</evidence>
<dbReference type="Proteomes" id="UP000479293">
    <property type="component" value="Unassembled WGS sequence"/>
</dbReference>
<accession>A0A7C9BA47</accession>
<name>A0A7C9BA47_9BACT</name>
<keyword evidence="3 5" id="KW-1133">Transmembrane helix</keyword>
<dbReference type="RefSeq" id="WP_152756933.1">
    <property type="nucleotide sequence ID" value="NZ_WHLY01000002.1"/>
</dbReference>